<dbReference type="Proteomes" id="UP001314241">
    <property type="component" value="Unassembled WGS sequence"/>
</dbReference>
<evidence type="ECO:0000256" key="5">
    <source>
        <dbReference type="ARBA" id="ARBA00023136"/>
    </source>
</evidence>
<feature type="transmembrane region" description="Helical" evidence="6">
    <location>
        <begin position="681"/>
        <end position="706"/>
    </location>
</feature>
<name>A0ABP0ETQ0_9LACO</name>
<sequence>MLKRFGTWVYNNKFKTIFIWLLLLAGFGTFAGTMGSHYSSNLTISGIPSTDIQSTLKKEFHQNPNSGTMKVVIQHKGGQGANEESVKNDVNKAIDKINKDYSSDIKSVSNPYSNGIISSDKTTTYVDITFDKESTSVSRNAIDGIQKVFNKDVKNSATKVAYTGSVQIQKIDLGGASELIGMGIAFILLLVLFRSFVTAGLPILSAIFGLGTGVLLIVIGSSFVDMSDVTQTLAVMLSLAVGIDYALFILNRYKTDLAETNGDKAEALGRAVSEAGKSVIFAATTVIVAVCGLSLVGIDFLSKMGFATAVAVFFALMSALTFLPAMIALSSKFIKPNNRSTDDMAKNPGKLTKLMTGHPWIILVVSVIFLGLVALPAQHMRLGMPYNGTLPTDRTERQAYDMISDKFGEGVNSPLIAVVKLDTKKSDNEQNLAKIAEHINDYNGTKQLSPLSVDQAKAAELQQTLGAQAKQEMAAKAQATGQMPSQADQDAVAAKVKAQIMAQATKPYMVSSDGKYAMIVVIPKKGSESVQTENLVNKIKAYSKTTDKKYNATITMTGVNAVNLDITKKLNDATPVFAGIIIALAFFLLMGVFRSFTIPLVAMAGFGLSLVASFGFTTLVIQDAFMKDLFGISKGGPLIAFLPVIAIGILFGLAMDYEVFMVSRAREEYVKTKDNDRAITVALQDSGPIVVTAALIMIAVFGSFALNSNPTIKSMGLTLAFGIFFDAFIVRLLIVPSMLKILGKWNWVFPGQNKK</sequence>
<feature type="transmembrane region" description="Helical" evidence="6">
    <location>
        <begin position="600"/>
        <end position="621"/>
    </location>
</feature>
<gene>
    <name evidence="8" type="ORF">R54876_GBNLAHCA_01327</name>
</gene>
<evidence type="ECO:0000256" key="6">
    <source>
        <dbReference type="SAM" id="Phobius"/>
    </source>
</evidence>
<dbReference type="PANTHER" id="PTHR33406:SF13">
    <property type="entry name" value="MEMBRANE PROTEIN YDFJ"/>
    <property type="match status" value="1"/>
</dbReference>
<comment type="subcellular location">
    <subcellularLocation>
        <location evidence="1">Cell membrane</location>
        <topology evidence="1">Multi-pass membrane protein</topology>
    </subcellularLocation>
</comment>
<evidence type="ECO:0000256" key="2">
    <source>
        <dbReference type="ARBA" id="ARBA00022475"/>
    </source>
</evidence>
<reference evidence="8 9" key="1">
    <citation type="submission" date="2024-01" db="EMBL/GenBank/DDBJ databases">
        <authorList>
            <person name="Botero Cardona J."/>
        </authorList>
    </citation>
    <scope>NUCLEOTIDE SEQUENCE [LARGE SCALE GENOMIC DNA]</scope>
    <source>
        <strain evidence="8 9">LMG 33000</strain>
    </source>
</reference>
<feature type="transmembrane region" description="Helical" evidence="6">
    <location>
        <begin position="179"/>
        <end position="197"/>
    </location>
</feature>
<keyword evidence="4 6" id="KW-1133">Transmembrane helix</keyword>
<feature type="transmembrane region" description="Helical" evidence="6">
    <location>
        <begin position="360"/>
        <end position="377"/>
    </location>
</feature>
<proteinExistence type="predicted"/>
<feature type="domain" description="SSD" evidence="7">
    <location>
        <begin position="574"/>
        <end position="740"/>
    </location>
</feature>
<feature type="domain" description="SSD" evidence="7">
    <location>
        <begin position="203"/>
        <end position="329"/>
    </location>
</feature>
<evidence type="ECO:0000313" key="8">
    <source>
        <dbReference type="EMBL" id="CAK8054752.1"/>
    </source>
</evidence>
<dbReference type="InterPro" id="IPR050545">
    <property type="entry name" value="Mycobact_MmpL"/>
</dbReference>
<evidence type="ECO:0000256" key="4">
    <source>
        <dbReference type="ARBA" id="ARBA00022989"/>
    </source>
</evidence>
<dbReference type="EMBL" id="CAWVOH010000003">
    <property type="protein sequence ID" value="CAK8054752.1"/>
    <property type="molecule type" value="Genomic_DNA"/>
</dbReference>
<keyword evidence="5 6" id="KW-0472">Membrane</keyword>
<feature type="transmembrane region" description="Helical" evidence="6">
    <location>
        <begin position="204"/>
        <end position="224"/>
    </location>
</feature>
<comment type="caution">
    <text evidence="8">The sequence shown here is derived from an EMBL/GenBank/DDBJ whole genome shotgun (WGS) entry which is preliminary data.</text>
</comment>
<dbReference type="Pfam" id="PF03176">
    <property type="entry name" value="MMPL"/>
    <property type="match status" value="2"/>
</dbReference>
<feature type="transmembrane region" description="Helical" evidence="6">
    <location>
        <begin position="641"/>
        <end position="660"/>
    </location>
</feature>
<feature type="transmembrane region" description="Helical" evidence="6">
    <location>
        <begin position="304"/>
        <end position="329"/>
    </location>
</feature>
<dbReference type="PROSITE" id="PS50156">
    <property type="entry name" value="SSD"/>
    <property type="match status" value="2"/>
</dbReference>
<organism evidence="8 9">
    <name type="scientific">Eupransor demetentiae</name>
    <dbReference type="NCBI Taxonomy" id="3109584"/>
    <lineage>
        <taxon>Bacteria</taxon>
        <taxon>Bacillati</taxon>
        <taxon>Bacillota</taxon>
        <taxon>Bacilli</taxon>
        <taxon>Lactobacillales</taxon>
        <taxon>Lactobacillaceae</taxon>
        <taxon>Eupransor</taxon>
    </lineage>
</organism>
<protein>
    <submittedName>
        <fullName evidence="8">MMPL/SSD domain</fullName>
    </submittedName>
</protein>
<feature type="transmembrane region" description="Helical" evidence="6">
    <location>
        <begin position="576"/>
        <end position="593"/>
    </location>
</feature>
<keyword evidence="2" id="KW-1003">Cell membrane</keyword>
<feature type="transmembrane region" description="Helical" evidence="6">
    <location>
        <begin position="230"/>
        <end position="250"/>
    </location>
</feature>
<evidence type="ECO:0000256" key="3">
    <source>
        <dbReference type="ARBA" id="ARBA00022692"/>
    </source>
</evidence>
<accession>A0ABP0ETQ0</accession>
<dbReference type="PANTHER" id="PTHR33406">
    <property type="entry name" value="MEMBRANE PROTEIN MJ1562-RELATED"/>
    <property type="match status" value="1"/>
</dbReference>
<feature type="transmembrane region" description="Helical" evidence="6">
    <location>
        <begin position="712"/>
        <end position="734"/>
    </location>
</feature>
<evidence type="ECO:0000313" key="9">
    <source>
        <dbReference type="Proteomes" id="UP001314241"/>
    </source>
</evidence>
<dbReference type="InterPro" id="IPR000731">
    <property type="entry name" value="SSD"/>
</dbReference>
<keyword evidence="3 6" id="KW-0812">Transmembrane</keyword>
<dbReference type="Gene3D" id="1.20.1640.10">
    <property type="entry name" value="Multidrug efflux transporter AcrB transmembrane domain"/>
    <property type="match status" value="2"/>
</dbReference>
<evidence type="ECO:0000256" key="1">
    <source>
        <dbReference type="ARBA" id="ARBA00004651"/>
    </source>
</evidence>
<feature type="transmembrane region" description="Helical" evidence="6">
    <location>
        <begin position="279"/>
        <end position="298"/>
    </location>
</feature>
<dbReference type="RefSeq" id="WP_349642300.1">
    <property type="nucleotide sequence ID" value="NZ_CAWVOH010000003.1"/>
</dbReference>
<evidence type="ECO:0000259" key="7">
    <source>
        <dbReference type="PROSITE" id="PS50156"/>
    </source>
</evidence>
<dbReference type="InterPro" id="IPR004869">
    <property type="entry name" value="MMPL_dom"/>
</dbReference>
<dbReference type="SUPFAM" id="SSF82866">
    <property type="entry name" value="Multidrug efflux transporter AcrB transmembrane domain"/>
    <property type="match status" value="2"/>
</dbReference>
<keyword evidence="9" id="KW-1185">Reference proteome</keyword>